<dbReference type="Pfam" id="PF04722">
    <property type="entry name" value="Ssu72"/>
    <property type="match status" value="1"/>
</dbReference>
<feature type="region of interest" description="Disordered" evidence="10">
    <location>
        <begin position="1"/>
        <end position="158"/>
    </location>
</feature>
<dbReference type="GeneID" id="91987223"/>
<dbReference type="EMBL" id="ATAM02000001">
    <property type="protein sequence ID" value="KAL0255560.1"/>
    <property type="molecule type" value="Genomic_DNA"/>
</dbReference>
<evidence type="ECO:0000313" key="12">
    <source>
        <dbReference type="Proteomes" id="UP000054399"/>
    </source>
</evidence>
<evidence type="ECO:0000256" key="6">
    <source>
        <dbReference type="ARBA" id="ARBA00022912"/>
    </source>
</evidence>
<accession>A0ABR3C4K3</accession>
<evidence type="ECO:0000256" key="9">
    <source>
        <dbReference type="ARBA" id="ARBA00048336"/>
    </source>
</evidence>
<comment type="similarity">
    <text evidence="2">Belongs to the SSU72 phosphatase family.</text>
</comment>
<dbReference type="Gene3D" id="3.40.50.2300">
    <property type="match status" value="2"/>
</dbReference>
<keyword evidence="4" id="KW-0507">mRNA processing</keyword>
<feature type="compositionally biased region" description="Basic and acidic residues" evidence="10">
    <location>
        <begin position="93"/>
        <end position="103"/>
    </location>
</feature>
<dbReference type="InterPro" id="IPR006811">
    <property type="entry name" value="RNA_pol_II_suA"/>
</dbReference>
<evidence type="ECO:0000256" key="7">
    <source>
        <dbReference type="ARBA" id="ARBA00023242"/>
    </source>
</evidence>
<feature type="compositionally biased region" description="Pro residues" evidence="10">
    <location>
        <begin position="10"/>
        <end position="22"/>
    </location>
</feature>
<dbReference type="RefSeq" id="XP_066616837.1">
    <property type="nucleotide sequence ID" value="XM_066754936.1"/>
</dbReference>
<keyword evidence="5" id="KW-0378">Hydrolase</keyword>
<reference evidence="11 12" key="2">
    <citation type="submission" date="2024-01" db="EMBL/GenBank/DDBJ databases">
        <title>Comparative genomics of Cryptococcus and Kwoniella reveals pathogenesis evolution and contrasting modes of karyotype evolution via chromosome fusion or intercentromeric recombination.</title>
        <authorList>
            <person name="Coelho M.A."/>
            <person name="David-Palma M."/>
            <person name="Shea T."/>
            <person name="Bowers K."/>
            <person name="Mcginley-Smith S."/>
            <person name="Mohammad A.W."/>
            <person name="Gnirke A."/>
            <person name="Yurkov A.M."/>
            <person name="Nowrousian M."/>
            <person name="Sun S."/>
            <person name="Cuomo C.A."/>
            <person name="Heitman J."/>
        </authorList>
    </citation>
    <scope>NUCLEOTIDE SEQUENCE [LARGE SCALE GENOMIC DNA]</scope>
    <source>
        <strain evidence="11 12">IND107</strain>
    </source>
</reference>
<gene>
    <name evidence="11" type="ORF">I308_100365</name>
</gene>
<evidence type="ECO:0000256" key="5">
    <source>
        <dbReference type="ARBA" id="ARBA00022801"/>
    </source>
</evidence>
<keyword evidence="7" id="KW-0539">Nucleus</keyword>
<evidence type="ECO:0000256" key="2">
    <source>
        <dbReference type="ARBA" id="ARBA00008978"/>
    </source>
</evidence>
<evidence type="ECO:0000256" key="3">
    <source>
        <dbReference type="ARBA" id="ARBA00013081"/>
    </source>
</evidence>
<evidence type="ECO:0000256" key="1">
    <source>
        <dbReference type="ARBA" id="ARBA00004123"/>
    </source>
</evidence>
<feature type="compositionally biased region" description="Low complexity" evidence="10">
    <location>
        <begin position="141"/>
        <end position="158"/>
    </location>
</feature>
<organism evidence="11 12">
    <name type="scientific">Cryptococcus tetragattii IND107</name>
    <dbReference type="NCBI Taxonomy" id="1296105"/>
    <lineage>
        <taxon>Eukaryota</taxon>
        <taxon>Fungi</taxon>
        <taxon>Dikarya</taxon>
        <taxon>Basidiomycota</taxon>
        <taxon>Agaricomycotina</taxon>
        <taxon>Tremellomycetes</taxon>
        <taxon>Tremellales</taxon>
        <taxon>Cryptococcaceae</taxon>
        <taxon>Cryptococcus</taxon>
        <taxon>Cryptococcus gattii species complex</taxon>
    </lineage>
</organism>
<reference evidence="12" key="1">
    <citation type="submission" date="2015-01" db="EMBL/GenBank/DDBJ databases">
        <title>The Genome Sequence of Cryptococcus gattii MMRL2647.</title>
        <authorList>
            <consortium name="The Broad Institute Genomics Platform"/>
            <person name="Cuomo C."/>
            <person name="Litvintseva A."/>
            <person name="Chen Y."/>
            <person name="Heitman J."/>
            <person name="Sun S."/>
            <person name="Springer D."/>
            <person name="Dromer F."/>
            <person name="Young S."/>
            <person name="Zeng Q."/>
            <person name="Gargeya S."/>
            <person name="Abouelleil A."/>
            <person name="Alvarado L."/>
            <person name="Chapman S.B."/>
            <person name="Gainer-Dewar J."/>
            <person name="Goldberg J."/>
            <person name="Griggs A."/>
            <person name="Gujja S."/>
            <person name="Hansen M."/>
            <person name="Howarth C."/>
            <person name="Imamovic A."/>
            <person name="Larimer J."/>
            <person name="Murphy C."/>
            <person name="Naylor J."/>
            <person name="Pearson M."/>
            <person name="Priest M."/>
            <person name="Roberts A."/>
            <person name="Saif S."/>
            <person name="Shea T."/>
            <person name="Sykes S."/>
            <person name="Wortman J."/>
            <person name="Nusbaum C."/>
            <person name="Birren B."/>
        </authorList>
    </citation>
    <scope>NUCLEOTIDE SEQUENCE [LARGE SCALE GENOMIC DNA]</scope>
    <source>
        <strain evidence="12">IND107</strain>
    </source>
</reference>
<dbReference type="PANTHER" id="PTHR20383">
    <property type="entry name" value="RNA POLYMERASE II SUBUNIT A C-TERMINAL DOMAIN PHOSPHATASE"/>
    <property type="match status" value="1"/>
</dbReference>
<name>A0ABR3C4K3_9TREE</name>
<dbReference type="EC" id="3.1.3.16" evidence="3"/>
<dbReference type="Proteomes" id="UP000054399">
    <property type="component" value="Unassembled WGS sequence"/>
</dbReference>
<comment type="subcellular location">
    <subcellularLocation>
        <location evidence="1">Nucleus</location>
    </subcellularLocation>
</comment>
<keyword evidence="12" id="KW-1185">Reference proteome</keyword>
<keyword evidence="6" id="KW-0904">Protein phosphatase</keyword>
<comment type="catalytic activity">
    <reaction evidence="9">
        <text>O-phospho-L-threonyl-[protein] + H2O = L-threonyl-[protein] + phosphate</text>
        <dbReference type="Rhea" id="RHEA:47004"/>
        <dbReference type="Rhea" id="RHEA-COMP:11060"/>
        <dbReference type="Rhea" id="RHEA-COMP:11605"/>
        <dbReference type="ChEBI" id="CHEBI:15377"/>
        <dbReference type="ChEBI" id="CHEBI:30013"/>
        <dbReference type="ChEBI" id="CHEBI:43474"/>
        <dbReference type="ChEBI" id="CHEBI:61977"/>
        <dbReference type="EC" id="3.1.3.16"/>
    </reaction>
</comment>
<comment type="caution">
    <text evidence="11">The sequence shown here is derived from an EMBL/GenBank/DDBJ whole genome shotgun (WGS) entry which is preliminary data.</text>
</comment>
<evidence type="ECO:0000256" key="10">
    <source>
        <dbReference type="SAM" id="MobiDB-lite"/>
    </source>
</evidence>
<comment type="catalytic activity">
    <reaction evidence="8">
        <text>O-phospho-L-seryl-[protein] + H2O = L-seryl-[protein] + phosphate</text>
        <dbReference type="Rhea" id="RHEA:20629"/>
        <dbReference type="Rhea" id="RHEA-COMP:9863"/>
        <dbReference type="Rhea" id="RHEA-COMP:11604"/>
        <dbReference type="ChEBI" id="CHEBI:15377"/>
        <dbReference type="ChEBI" id="CHEBI:29999"/>
        <dbReference type="ChEBI" id="CHEBI:43474"/>
        <dbReference type="ChEBI" id="CHEBI:83421"/>
        <dbReference type="EC" id="3.1.3.16"/>
    </reaction>
</comment>
<evidence type="ECO:0000256" key="4">
    <source>
        <dbReference type="ARBA" id="ARBA00022664"/>
    </source>
</evidence>
<protein>
    <recommendedName>
        <fullName evidence="3">protein-serine/threonine phosphatase</fullName>
        <ecNumber evidence="3">3.1.3.16</ecNumber>
    </recommendedName>
</protein>
<proteinExistence type="inferred from homology"/>
<sequence length="377" mass="41517">MDPRRRHNQRPPPPSSSLPPNPATYNAPPNSYQGSYPDARQYQGHSGAHNNPPQGYRSAPPSQPPYGAFSGEQRAFPPNNTSNYPPSGPPPDPRLRPSQDPRSRLSGSQGHYNTPTPPPGHTPPLSNYGTPPIPAPTLPLSSQQSQQQFYMPPSGPMSSFPSAMPAGVISEPANGFVDKDVPQGRRRPLFCVVCASNNNRSMEAHYVLNKNSFRVVSAGTGSAVRLPGPAIDKPNVYRFGTPYDDIYRDLESQDPQLYTRNGILPMLDRNRKVKKAPEKWQELKSVLADIVITCEERCYDAVCDDLLTRSGEYNRPIHIINIEIKDNPEEAHIAGQSILELARAIEASDDLDSDIDAILNAHGDKHPHTLLHTVGFY</sequence>
<evidence type="ECO:0000256" key="8">
    <source>
        <dbReference type="ARBA" id="ARBA00047761"/>
    </source>
</evidence>
<evidence type="ECO:0000313" key="11">
    <source>
        <dbReference type="EMBL" id="KAL0255560.1"/>
    </source>
</evidence>